<evidence type="ECO:0000256" key="8">
    <source>
        <dbReference type="ARBA" id="ARBA00022946"/>
    </source>
</evidence>
<keyword evidence="9 11" id="KW-1133">Transmembrane helix</keyword>
<dbReference type="AlphaFoldDB" id="A0A5B6YW11"/>
<feature type="transmembrane region" description="Helical" evidence="11">
    <location>
        <begin position="107"/>
        <end position="128"/>
    </location>
</feature>
<dbReference type="InterPro" id="IPR002657">
    <property type="entry name" value="BilAc:Na_symport/Acr3"/>
</dbReference>
<keyword evidence="10 11" id="KW-0472">Membrane</keyword>
<evidence type="ECO:0000256" key="4">
    <source>
        <dbReference type="ARBA" id="ARBA00022448"/>
    </source>
</evidence>
<dbReference type="Pfam" id="PF01758">
    <property type="entry name" value="SBF"/>
    <property type="match status" value="1"/>
</dbReference>
<dbReference type="EMBL" id="GHES01004744">
    <property type="protein sequence ID" value="MPA35303.1"/>
    <property type="molecule type" value="Transcribed_RNA"/>
</dbReference>
<dbReference type="FunFam" id="1.20.1530.20:FF:000018">
    <property type="entry name" value="Probable sodium/metabolite cotransporter BASS1, chloroplastic"/>
    <property type="match status" value="1"/>
</dbReference>
<keyword evidence="5" id="KW-0150">Chloroplast</keyword>
<feature type="transmembrane region" description="Helical" evidence="11">
    <location>
        <begin position="169"/>
        <end position="190"/>
    </location>
</feature>
<sequence>MNSSGQLLQQQRLQIHHPSLSPSLLKTKHKPSLLVFPRKYSYSSSDARFLGFPIPFDSISEFGSSRLLVSRRVSEKFADAFEPDRSPNYVPEPNQIFKQKEASFVNILKGANSVLPQVVLASTILALIYPPSFTWFTNRYYAPALGFLMFAVGVNSSEKDFLEAFKRPAAIFAGYVGQFFVKPLLGYFFGTISMTIFNLPTSLGAGIMLASCVSGAQLSNYATFLTDPPMAPLSIVMTSLSTATAVFVTPILSLLLIGKRLPVDVKGMVSSILQIVVAPIAAGLLLNRFFPQICNAIRPFLPPLSVFVTALCVGAPLAINIESVLSPYGMSVLLLVIAFHLSAFIAGYVLTGLVFHNEPDVKALQRTLSYETGMQSSLLALALANRFFQDPLVGVPPAISVVIMSLMGFSLVMLWAKKKELSV</sequence>
<evidence type="ECO:0000256" key="2">
    <source>
        <dbReference type="ARBA" id="ARBA00004141"/>
    </source>
</evidence>
<name>A0A5B6YW11_DAVIN</name>
<evidence type="ECO:0000256" key="10">
    <source>
        <dbReference type="ARBA" id="ARBA00023136"/>
    </source>
</evidence>
<evidence type="ECO:0000256" key="7">
    <source>
        <dbReference type="ARBA" id="ARBA00022692"/>
    </source>
</evidence>
<feature type="transmembrane region" description="Helical" evidence="11">
    <location>
        <begin position="299"/>
        <end position="319"/>
    </location>
</feature>
<dbReference type="PANTHER" id="PTHR10361:SF30">
    <property type="entry name" value="SODIUM_METABOLITE COTRANSPORTER BASS6, CHLOROPLASTIC-RELATED"/>
    <property type="match status" value="1"/>
</dbReference>
<feature type="transmembrane region" description="Helical" evidence="11">
    <location>
        <begin position="331"/>
        <end position="355"/>
    </location>
</feature>
<dbReference type="InterPro" id="IPR038770">
    <property type="entry name" value="Na+/solute_symporter_sf"/>
</dbReference>
<feature type="transmembrane region" description="Helical" evidence="11">
    <location>
        <begin position="230"/>
        <end position="256"/>
    </location>
</feature>
<dbReference type="InterPro" id="IPR004710">
    <property type="entry name" value="Bilac:Na_transpt"/>
</dbReference>
<comment type="similarity">
    <text evidence="3">Belongs to the bile acid:sodium symporter (BASS) (TC 2.A.28) family.</text>
</comment>
<comment type="subcellular location">
    <subcellularLocation>
        <location evidence="2">Membrane</location>
        <topology evidence="2">Multi-pass membrane protein</topology>
    </subcellularLocation>
    <subcellularLocation>
        <location evidence="1">Plastid</location>
        <location evidence="1">Chloroplast envelope</location>
    </subcellularLocation>
</comment>
<dbReference type="GO" id="GO:0009941">
    <property type="term" value="C:chloroplast envelope"/>
    <property type="evidence" value="ECO:0007669"/>
    <property type="project" value="UniProtKB-SubCell"/>
</dbReference>
<dbReference type="PANTHER" id="PTHR10361">
    <property type="entry name" value="SODIUM-BILE ACID COTRANSPORTER"/>
    <property type="match status" value="1"/>
</dbReference>
<evidence type="ECO:0000256" key="11">
    <source>
        <dbReference type="SAM" id="Phobius"/>
    </source>
</evidence>
<keyword evidence="7 11" id="KW-0812">Transmembrane</keyword>
<keyword evidence="8" id="KW-0809">Transit peptide</keyword>
<evidence type="ECO:0000256" key="5">
    <source>
        <dbReference type="ARBA" id="ARBA00022528"/>
    </source>
</evidence>
<organism evidence="12">
    <name type="scientific">Davidia involucrata</name>
    <name type="common">Dove tree</name>
    <dbReference type="NCBI Taxonomy" id="16924"/>
    <lineage>
        <taxon>Eukaryota</taxon>
        <taxon>Viridiplantae</taxon>
        <taxon>Streptophyta</taxon>
        <taxon>Embryophyta</taxon>
        <taxon>Tracheophyta</taxon>
        <taxon>Spermatophyta</taxon>
        <taxon>Magnoliopsida</taxon>
        <taxon>eudicotyledons</taxon>
        <taxon>Gunneridae</taxon>
        <taxon>Pentapetalae</taxon>
        <taxon>asterids</taxon>
        <taxon>Cornales</taxon>
        <taxon>Nyssaceae</taxon>
        <taxon>Davidia</taxon>
    </lineage>
</organism>
<evidence type="ECO:0000256" key="6">
    <source>
        <dbReference type="ARBA" id="ARBA00022640"/>
    </source>
</evidence>
<feature type="transmembrane region" description="Helical" evidence="11">
    <location>
        <begin position="196"/>
        <end position="218"/>
    </location>
</feature>
<evidence type="ECO:0000256" key="3">
    <source>
        <dbReference type="ARBA" id="ARBA00006528"/>
    </source>
</evidence>
<dbReference type="Gene3D" id="1.20.1530.20">
    <property type="match status" value="1"/>
</dbReference>
<protein>
    <recommendedName>
        <fullName evidence="13">Sodium/metabolite cotransporter BASS5</fullName>
    </recommendedName>
</protein>
<feature type="transmembrane region" description="Helical" evidence="11">
    <location>
        <begin position="394"/>
        <end position="416"/>
    </location>
</feature>
<evidence type="ECO:0000313" key="12">
    <source>
        <dbReference type="EMBL" id="MPA35303.1"/>
    </source>
</evidence>
<feature type="transmembrane region" description="Helical" evidence="11">
    <location>
        <begin position="268"/>
        <end position="287"/>
    </location>
</feature>
<reference evidence="12" key="1">
    <citation type="submission" date="2019-08" db="EMBL/GenBank/DDBJ databases">
        <title>Reference gene set and small RNA set construction with multiple tissues from Davidia involucrata Baill.</title>
        <authorList>
            <person name="Yang H."/>
            <person name="Zhou C."/>
            <person name="Li G."/>
            <person name="Wang J."/>
            <person name="Gao P."/>
            <person name="Wang M."/>
            <person name="Wang R."/>
            <person name="Zhao Y."/>
        </authorList>
    </citation>
    <scope>NUCLEOTIDE SEQUENCE</scope>
    <source>
        <tissue evidence="12">Mixed with DoveR01_LX</tissue>
    </source>
</reference>
<gene>
    <name evidence="12" type="ORF">Din_004744</name>
</gene>
<evidence type="ECO:0000256" key="1">
    <source>
        <dbReference type="ARBA" id="ARBA00004119"/>
    </source>
</evidence>
<dbReference type="GO" id="GO:0016020">
    <property type="term" value="C:membrane"/>
    <property type="evidence" value="ECO:0007669"/>
    <property type="project" value="UniProtKB-SubCell"/>
</dbReference>
<evidence type="ECO:0000256" key="9">
    <source>
        <dbReference type="ARBA" id="ARBA00022989"/>
    </source>
</evidence>
<evidence type="ECO:0008006" key="13">
    <source>
        <dbReference type="Google" id="ProtNLM"/>
    </source>
</evidence>
<accession>A0A5B6YW11</accession>
<proteinExistence type="inferred from homology"/>
<keyword evidence="6" id="KW-0934">Plastid</keyword>
<keyword evidence="4" id="KW-0813">Transport</keyword>